<proteinExistence type="predicted"/>
<evidence type="ECO:0000313" key="3">
    <source>
        <dbReference type="EMBL" id="KIL53556.1"/>
    </source>
</evidence>
<dbReference type="STRING" id="135826.KP77_05320"/>
<organism evidence="3 4">
    <name type="scientific">Jeotgalibacillus alimentarius</name>
    <dbReference type="NCBI Taxonomy" id="135826"/>
    <lineage>
        <taxon>Bacteria</taxon>
        <taxon>Bacillati</taxon>
        <taxon>Bacillota</taxon>
        <taxon>Bacilli</taxon>
        <taxon>Bacillales</taxon>
        <taxon>Caryophanaceae</taxon>
        <taxon>Jeotgalibacillus</taxon>
    </lineage>
</organism>
<dbReference type="PANTHER" id="PTHR31438">
    <property type="entry name" value="LYSINE N-ACYLTRANSFERASE C17G9.06C-RELATED"/>
    <property type="match status" value="1"/>
</dbReference>
<dbReference type="PROSITE" id="PS51186">
    <property type="entry name" value="GNAT"/>
    <property type="match status" value="1"/>
</dbReference>
<dbReference type="Proteomes" id="UP000031950">
    <property type="component" value="Unassembled WGS sequence"/>
</dbReference>
<protein>
    <submittedName>
        <fullName evidence="3">N-acetyltransferase GCN5</fullName>
    </submittedName>
</protein>
<feature type="domain" description="N-acetyltransferase" evidence="2">
    <location>
        <begin position="7"/>
        <end position="117"/>
    </location>
</feature>
<evidence type="ECO:0000256" key="1">
    <source>
        <dbReference type="ARBA" id="ARBA00023251"/>
    </source>
</evidence>
<dbReference type="EMBL" id="JXRQ01000008">
    <property type="protein sequence ID" value="KIL53556.1"/>
    <property type="molecule type" value="Genomic_DNA"/>
</dbReference>
<dbReference type="GO" id="GO:0046677">
    <property type="term" value="P:response to antibiotic"/>
    <property type="evidence" value="ECO:0007669"/>
    <property type="project" value="UniProtKB-KW"/>
</dbReference>
<keyword evidence="4" id="KW-1185">Reference proteome</keyword>
<dbReference type="OrthoDB" id="9795206at2"/>
<evidence type="ECO:0000259" key="2">
    <source>
        <dbReference type="PROSITE" id="PS51186"/>
    </source>
</evidence>
<keyword evidence="1" id="KW-0046">Antibiotic resistance</keyword>
<gene>
    <name evidence="3" type="ORF">KP77_05320</name>
</gene>
<dbReference type="GO" id="GO:0016410">
    <property type="term" value="F:N-acyltransferase activity"/>
    <property type="evidence" value="ECO:0007669"/>
    <property type="project" value="TreeGrafter"/>
</dbReference>
<dbReference type="AlphaFoldDB" id="A0A0C2WAG5"/>
<accession>A0A0C2WAG5</accession>
<dbReference type="SUPFAM" id="SSF55729">
    <property type="entry name" value="Acyl-CoA N-acyltransferases (Nat)"/>
    <property type="match status" value="1"/>
</dbReference>
<dbReference type="Gene3D" id="3.40.630.30">
    <property type="match status" value="1"/>
</dbReference>
<comment type="caution">
    <text evidence="3">The sequence shown here is derived from an EMBL/GenBank/DDBJ whole genome shotgun (WGS) entry which is preliminary data.</text>
</comment>
<dbReference type="Pfam" id="PF13523">
    <property type="entry name" value="Acetyltransf_8"/>
    <property type="match status" value="1"/>
</dbReference>
<dbReference type="RefSeq" id="WP_052473925.1">
    <property type="nucleotide sequence ID" value="NZ_JXRQ01000008.1"/>
</dbReference>
<dbReference type="InterPro" id="IPR016181">
    <property type="entry name" value="Acyl_CoA_acyltransferase"/>
</dbReference>
<dbReference type="InterPro" id="IPR000182">
    <property type="entry name" value="GNAT_dom"/>
</dbReference>
<reference evidence="3 4" key="1">
    <citation type="submission" date="2015-01" db="EMBL/GenBank/DDBJ databases">
        <title>Genome sequence of Jeotgalibacillus alimentarius.</title>
        <authorList>
            <person name="Goh K.M."/>
            <person name="Chan K.-G."/>
            <person name="Yaakop A.S."/>
            <person name="Ee R."/>
            <person name="Gan H.M."/>
            <person name="Chan C.S."/>
        </authorList>
    </citation>
    <scope>NUCLEOTIDE SEQUENCE [LARGE SCALE GENOMIC DNA]</scope>
    <source>
        <strain evidence="3 4">YKJ-13</strain>
    </source>
</reference>
<dbReference type="PATRIC" id="fig|135826.4.peg.529"/>
<sequence>MIEKGDLHIRLMTASDFDHMVKWLNNPQVLEFYEEPPSDMARVRRKYGPRIEGSHYVTSCIAIYQNQPIGYIQYYPIQQDDFVTYGLDQNQNVYGIDQFIGEPTLWGEGIGTAAANI</sequence>
<dbReference type="PANTHER" id="PTHR31438:SF1">
    <property type="entry name" value="LYSINE N-ACYLTRANSFERASE C17G9.06C-RELATED"/>
    <property type="match status" value="1"/>
</dbReference>
<keyword evidence="3" id="KW-0808">Transferase</keyword>
<name>A0A0C2WAG5_9BACL</name>
<evidence type="ECO:0000313" key="4">
    <source>
        <dbReference type="Proteomes" id="UP000031950"/>
    </source>
</evidence>